<dbReference type="EMBL" id="BNCP01000078">
    <property type="protein sequence ID" value="GIL92464.1"/>
    <property type="molecule type" value="Genomic_DNA"/>
</dbReference>
<sequence>MTQLGLTNTSLFSSQNDHALLQQHTQAARLTEIMDASHEAKQKEPIIRSPASTVADDDLTSKTDAAALAAAYRARIALAAASPASTAAPSNQLRGTPTARLLTFVNSPLPTPTVHGTDQNIVQSLDRKWRTLYGGLKSNSQAAADVLMKQAQATSQLEELVQALFIQLKASTEDRVRLQQLLLQERAQFMAQVEEAQQLQQRLHTSEHRSTAVKVVTESLQSQLVQARDALEASNRERQQMAEQLAIATECRTRGDALIAEQTAVMETLRQQLEEQASAMSSLAEDKAQLEAQLQSVLRAEQELTVHLRETHAAIEGQLAALREQLKGERQKRAAVVKRRGELQAQVEQLQGKVAAQQADMAALTDKLIRGGLSHLALPRAAPVATTQSTALSAPKPGAQAGALARTSSVGSAAHMPHSRGAAAASVQGAAAVTAQQRARSTLRSSSLGQTNTKKAFNSPTFSGGGSAIRPLGQERTSSPPGPGLEETAGPDNAPAVAFRVPSSLPSPEASFAITSAPGIGVGRTQQDLSDSREGAHIATPVATTAPAHTSNVMRGTAEPPSPPITLASARETVGLSMEPGSAGLNRRRSASPEASRPSANARRTGSVSGRGTGGRATSPSRGVGNNTWFP</sequence>
<evidence type="ECO:0000313" key="6">
    <source>
        <dbReference type="Proteomes" id="UP000747110"/>
    </source>
</evidence>
<gene>
    <name evidence="3" type="ORF">Vretifemale_19935</name>
    <name evidence="4" type="ORF">Vretimale_19354</name>
</gene>
<name>A0A8J4GWR0_9CHLO</name>
<feature type="region of interest" description="Disordered" evidence="2">
    <location>
        <begin position="37"/>
        <end position="57"/>
    </location>
</feature>
<feature type="compositionally biased region" description="Polar residues" evidence="2">
    <location>
        <begin position="443"/>
        <end position="462"/>
    </location>
</feature>
<accession>A0A8J4GWR0</accession>
<dbReference type="Proteomes" id="UP000747110">
    <property type="component" value="Unassembled WGS sequence"/>
</dbReference>
<feature type="region of interest" description="Disordered" evidence="2">
    <location>
        <begin position="388"/>
        <end position="631"/>
    </location>
</feature>
<protein>
    <submittedName>
        <fullName evidence="4">Uncharacterized protein</fullName>
    </submittedName>
</protein>
<reference evidence="4" key="1">
    <citation type="journal article" date="2021" name="Proc. Natl. Acad. Sci. U.S.A.">
        <title>Three genomes in the algal genus Volvox reveal the fate of a haploid sex-determining region after a transition to homothallism.</title>
        <authorList>
            <person name="Yamamoto K."/>
            <person name="Hamaji T."/>
            <person name="Kawai-Toyooka H."/>
            <person name="Matsuzaki R."/>
            <person name="Takahashi F."/>
            <person name="Nishimura Y."/>
            <person name="Kawachi M."/>
            <person name="Noguchi H."/>
            <person name="Minakuchi Y."/>
            <person name="Umen J.G."/>
            <person name="Toyoda A."/>
            <person name="Nozaki H."/>
        </authorList>
    </citation>
    <scope>NUCLEOTIDE SEQUENCE</scope>
    <source>
        <strain evidence="4">NIES-3785</strain>
        <strain evidence="3">NIES-3786</strain>
    </source>
</reference>
<feature type="compositionally biased region" description="Basic and acidic residues" evidence="2">
    <location>
        <begin position="37"/>
        <end position="46"/>
    </location>
</feature>
<evidence type="ECO:0000256" key="2">
    <source>
        <dbReference type="SAM" id="MobiDB-lite"/>
    </source>
</evidence>
<proteinExistence type="predicted"/>
<dbReference type="AlphaFoldDB" id="A0A8J4GWR0"/>
<comment type="caution">
    <text evidence="4">The sequence shown here is derived from an EMBL/GenBank/DDBJ whole genome shotgun (WGS) entry which is preliminary data.</text>
</comment>
<feature type="compositionally biased region" description="Low complexity" evidence="2">
    <location>
        <begin position="592"/>
        <end position="608"/>
    </location>
</feature>
<evidence type="ECO:0000256" key="1">
    <source>
        <dbReference type="SAM" id="Coils"/>
    </source>
</evidence>
<keyword evidence="1" id="KW-0175">Coiled coil</keyword>
<evidence type="ECO:0000313" key="4">
    <source>
        <dbReference type="EMBL" id="GIM16762.1"/>
    </source>
</evidence>
<dbReference type="EMBL" id="BNCQ01000084">
    <property type="protein sequence ID" value="GIM16762.1"/>
    <property type="molecule type" value="Genomic_DNA"/>
</dbReference>
<dbReference type="OrthoDB" id="547302at2759"/>
<feature type="compositionally biased region" description="Low complexity" evidence="2">
    <location>
        <begin position="419"/>
        <end position="442"/>
    </location>
</feature>
<evidence type="ECO:0000313" key="5">
    <source>
        <dbReference type="Proteomes" id="UP000722791"/>
    </source>
</evidence>
<dbReference type="Proteomes" id="UP000722791">
    <property type="component" value="Unassembled WGS sequence"/>
</dbReference>
<feature type="coiled-coil region" evidence="1">
    <location>
        <begin position="217"/>
        <end position="367"/>
    </location>
</feature>
<keyword evidence="6" id="KW-1185">Reference proteome</keyword>
<feature type="compositionally biased region" description="Low complexity" evidence="2">
    <location>
        <begin position="537"/>
        <end position="550"/>
    </location>
</feature>
<evidence type="ECO:0000313" key="3">
    <source>
        <dbReference type="EMBL" id="GIL92464.1"/>
    </source>
</evidence>
<organism evidence="4 5">
    <name type="scientific">Volvox reticuliferus</name>
    <dbReference type="NCBI Taxonomy" id="1737510"/>
    <lineage>
        <taxon>Eukaryota</taxon>
        <taxon>Viridiplantae</taxon>
        <taxon>Chlorophyta</taxon>
        <taxon>core chlorophytes</taxon>
        <taxon>Chlorophyceae</taxon>
        <taxon>CS clade</taxon>
        <taxon>Chlamydomonadales</taxon>
        <taxon>Volvocaceae</taxon>
        <taxon>Volvox</taxon>
    </lineage>
</organism>